<evidence type="ECO:0000313" key="4">
    <source>
        <dbReference type="Proteomes" id="UP000054144"/>
    </source>
</evidence>
<dbReference type="Proteomes" id="UP000054144">
    <property type="component" value="Unassembled WGS sequence"/>
</dbReference>
<dbReference type="PROSITE" id="PS00674">
    <property type="entry name" value="AAA"/>
    <property type="match status" value="1"/>
</dbReference>
<dbReference type="GO" id="GO:0005524">
    <property type="term" value="F:ATP binding"/>
    <property type="evidence" value="ECO:0007669"/>
    <property type="project" value="UniProtKB-KW"/>
</dbReference>
<evidence type="ECO:0000256" key="1">
    <source>
        <dbReference type="RuleBase" id="RU003651"/>
    </source>
</evidence>
<dbReference type="CDD" id="cd19481">
    <property type="entry name" value="RecA-like_protease"/>
    <property type="match status" value="1"/>
</dbReference>
<dbReference type="SUPFAM" id="SSF52540">
    <property type="entry name" value="P-loop containing nucleoside triphosphate hydrolases"/>
    <property type="match status" value="1"/>
</dbReference>
<feature type="domain" description="AAA+ ATPase" evidence="2">
    <location>
        <begin position="121"/>
        <end position="244"/>
    </location>
</feature>
<sequence>MRTGAFSFSWKNVTFTVYKAVWEHGWCVSYFYNLVFDAPDGTDAVGRELAEVVYRYSYALKKEMWVFEDASWAKSTQLWHSIQAASWDEVVLEDAFTADLRRDTETFFASREIYASLGIAWKRGILFLGPPGNGKTQVISALLKDLPYQALYVKSFTTKKGPESGIRRIFSHARNCAPCILVLEDLDAMIKPQSRSFFLNEMDGLAENSGVLTIATTNHPERIDDAILNRPSRFDVKYTFALPTPALRARYTGKWLGKVRALIQASDMWRGESLAFGDEEKLLAAVVDKTEGWSFAFLKELYVTLSVIPVRARHLQSLILVSSHSYFAWRTIAQRAQRPQMETRCSSSRSISSRRKL</sequence>
<comment type="similarity">
    <text evidence="1">Belongs to the AAA ATPase family.</text>
</comment>
<dbReference type="GO" id="GO:0005634">
    <property type="term" value="C:nucleus"/>
    <property type="evidence" value="ECO:0007669"/>
    <property type="project" value="TreeGrafter"/>
</dbReference>
<dbReference type="InterPro" id="IPR003593">
    <property type="entry name" value="AAA+_ATPase"/>
</dbReference>
<dbReference type="AlphaFoldDB" id="A0A0D7AAZ6"/>
<dbReference type="GO" id="GO:0003723">
    <property type="term" value="F:RNA binding"/>
    <property type="evidence" value="ECO:0007669"/>
    <property type="project" value="TreeGrafter"/>
</dbReference>
<keyword evidence="1" id="KW-0067">ATP-binding</keyword>
<dbReference type="GO" id="GO:0042254">
    <property type="term" value="P:ribosome biogenesis"/>
    <property type="evidence" value="ECO:0007669"/>
    <property type="project" value="TreeGrafter"/>
</dbReference>
<dbReference type="InterPro" id="IPR027417">
    <property type="entry name" value="P-loop_NTPase"/>
</dbReference>
<dbReference type="Pfam" id="PF00004">
    <property type="entry name" value="AAA"/>
    <property type="match status" value="1"/>
</dbReference>
<proteinExistence type="inferred from homology"/>
<dbReference type="Gene3D" id="3.40.50.300">
    <property type="entry name" value="P-loop containing nucleotide triphosphate hydrolases"/>
    <property type="match status" value="1"/>
</dbReference>
<dbReference type="EMBL" id="KN881931">
    <property type="protein sequence ID" value="KIY47589.1"/>
    <property type="molecule type" value="Genomic_DNA"/>
</dbReference>
<dbReference type="InterPro" id="IPR050168">
    <property type="entry name" value="AAA_ATPase_domain"/>
</dbReference>
<dbReference type="SMART" id="SM00382">
    <property type="entry name" value="AAA"/>
    <property type="match status" value="1"/>
</dbReference>
<keyword evidence="3" id="KW-0378">Hydrolase</keyword>
<dbReference type="PANTHER" id="PTHR23077">
    <property type="entry name" value="AAA-FAMILY ATPASE"/>
    <property type="match status" value="1"/>
</dbReference>
<dbReference type="GO" id="GO:1990275">
    <property type="term" value="F:preribosome binding"/>
    <property type="evidence" value="ECO:0007669"/>
    <property type="project" value="TreeGrafter"/>
</dbReference>
<dbReference type="InterPro" id="IPR003960">
    <property type="entry name" value="ATPase_AAA_CS"/>
</dbReference>
<dbReference type="OrthoDB" id="2115716at2759"/>
<protein>
    <submittedName>
        <fullName evidence="3">p-loop containing nucleoside triphosphate hydrolase protein</fullName>
    </submittedName>
</protein>
<keyword evidence="1" id="KW-0547">Nucleotide-binding</keyword>
<evidence type="ECO:0000313" key="3">
    <source>
        <dbReference type="EMBL" id="KIY47589.1"/>
    </source>
</evidence>
<dbReference type="GO" id="GO:0016887">
    <property type="term" value="F:ATP hydrolysis activity"/>
    <property type="evidence" value="ECO:0007669"/>
    <property type="project" value="InterPro"/>
</dbReference>
<dbReference type="PANTHER" id="PTHR23077:SF132">
    <property type="entry name" value="ATP-DEPENDENT ZN PROTEASE"/>
    <property type="match status" value="1"/>
</dbReference>
<accession>A0A0D7AAZ6</accession>
<evidence type="ECO:0000259" key="2">
    <source>
        <dbReference type="SMART" id="SM00382"/>
    </source>
</evidence>
<name>A0A0D7AAZ6_9AGAR</name>
<dbReference type="InterPro" id="IPR003959">
    <property type="entry name" value="ATPase_AAA_core"/>
</dbReference>
<organism evidence="3 4">
    <name type="scientific">Fistulina hepatica ATCC 64428</name>
    <dbReference type="NCBI Taxonomy" id="1128425"/>
    <lineage>
        <taxon>Eukaryota</taxon>
        <taxon>Fungi</taxon>
        <taxon>Dikarya</taxon>
        <taxon>Basidiomycota</taxon>
        <taxon>Agaricomycotina</taxon>
        <taxon>Agaricomycetes</taxon>
        <taxon>Agaricomycetidae</taxon>
        <taxon>Agaricales</taxon>
        <taxon>Fistulinaceae</taxon>
        <taxon>Fistulina</taxon>
    </lineage>
</organism>
<keyword evidence="4" id="KW-1185">Reference proteome</keyword>
<reference evidence="3 4" key="1">
    <citation type="journal article" date="2015" name="Fungal Genet. Biol.">
        <title>Evolution of novel wood decay mechanisms in Agaricales revealed by the genome sequences of Fistulina hepatica and Cylindrobasidium torrendii.</title>
        <authorList>
            <person name="Floudas D."/>
            <person name="Held B.W."/>
            <person name="Riley R."/>
            <person name="Nagy L.G."/>
            <person name="Koehler G."/>
            <person name="Ransdell A.S."/>
            <person name="Younus H."/>
            <person name="Chow J."/>
            <person name="Chiniquy J."/>
            <person name="Lipzen A."/>
            <person name="Tritt A."/>
            <person name="Sun H."/>
            <person name="Haridas S."/>
            <person name="LaButti K."/>
            <person name="Ohm R.A."/>
            <person name="Kues U."/>
            <person name="Blanchette R.A."/>
            <person name="Grigoriev I.V."/>
            <person name="Minto R.E."/>
            <person name="Hibbett D.S."/>
        </authorList>
    </citation>
    <scope>NUCLEOTIDE SEQUENCE [LARGE SCALE GENOMIC DNA]</scope>
    <source>
        <strain evidence="3 4">ATCC 64428</strain>
    </source>
</reference>
<gene>
    <name evidence="3" type="ORF">FISHEDRAFT_44995</name>
</gene>